<dbReference type="InterPro" id="IPR002935">
    <property type="entry name" value="SAM_O-MeTrfase"/>
</dbReference>
<dbReference type="PANTHER" id="PTHR10509:SF14">
    <property type="entry name" value="CAFFEOYL-COA O-METHYLTRANSFERASE 3-RELATED"/>
    <property type="match status" value="1"/>
</dbReference>
<evidence type="ECO:0000313" key="6">
    <source>
        <dbReference type="Proteomes" id="UP001337655"/>
    </source>
</evidence>
<dbReference type="CDD" id="cd02440">
    <property type="entry name" value="AdoMet_MTases"/>
    <property type="match status" value="1"/>
</dbReference>
<proteinExistence type="inferred from homology"/>
<dbReference type="PANTHER" id="PTHR10509">
    <property type="entry name" value="O-METHYLTRANSFERASE-RELATED"/>
    <property type="match status" value="1"/>
</dbReference>
<dbReference type="SUPFAM" id="SSF53335">
    <property type="entry name" value="S-adenosyl-L-methionine-dependent methyltransferases"/>
    <property type="match status" value="1"/>
</dbReference>
<organism evidence="5 6">
    <name type="scientific">Saxophila tyrrhenica</name>
    <dbReference type="NCBI Taxonomy" id="1690608"/>
    <lineage>
        <taxon>Eukaryota</taxon>
        <taxon>Fungi</taxon>
        <taxon>Dikarya</taxon>
        <taxon>Ascomycota</taxon>
        <taxon>Pezizomycotina</taxon>
        <taxon>Dothideomycetes</taxon>
        <taxon>Dothideomycetidae</taxon>
        <taxon>Mycosphaerellales</taxon>
        <taxon>Extremaceae</taxon>
        <taxon>Saxophila</taxon>
    </lineage>
</organism>
<keyword evidence="2" id="KW-0808">Transferase</keyword>
<keyword evidence="3" id="KW-0949">S-adenosyl-L-methionine</keyword>
<keyword evidence="1" id="KW-0489">Methyltransferase</keyword>
<sequence length="244" mass="26532">MASSQATRTAMMNHEHDERWTAVDAWALDALHPKESHLYEHIQFATELSETKGLPSIEVSHLQGKYLMTQCQMIDAKKVLEVGTLGGISAIWMASAGPDVRVTSIEVDEHHKAVAEEAIAHAGLSDRVEVLLGAGVDVLPKIRAQVESGERPKFDYVFIDADKGNNFNYYNEALLMCRSRACIIVDNVVRMGLLADDSAAENPGVKGARVVIGAAGKDGRLLGTSLLQTVGEKNYDGFLVCIVK</sequence>
<name>A0AAV9PM89_9PEZI</name>
<evidence type="ECO:0000256" key="4">
    <source>
        <dbReference type="ARBA" id="ARBA00023453"/>
    </source>
</evidence>
<dbReference type="GO" id="GO:0008171">
    <property type="term" value="F:O-methyltransferase activity"/>
    <property type="evidence" value="ECO:0007669"/>
    <property type="project" value="InterPro"/>
</dbReference>
<evidence type="ECO:0000256" key="2">
    <source>
        <dbReference type="ARBA" id="ARBA00022679"/>
    </source>
</evidence>
<evidence type="ECO:0008006" key="7">
    <source>
        <dbReference type="Google" id="ProtNLM"/>
    </source>
</evidence>
<evidence type="ECO:0000256" key="3">
    <source>
        <dbReference type="ARBA" id="ARBA00022691"/>
    </source>
</evidence>
<dbReference type="RefSeq" id="XP_064663744.1">
    <property type="nucleotide sequence ID" value="XM_064797510.1"/>
</dbReference>
<comment type="similarity">
    <text evidence="4">Belongs to the class I-like SAM-binding methyltransferase superfamily. Cation-dependent O-methyltransferase family.</text>
</comment>
<comment type="caution">
    <text evidence="5">The sequence shown here is derived from an EMBL/GenBank/DDBJ whole genome shotgun (WGS) entry which is preliminary data.</text>
</comment>
<dbReference type="Pfam" id="PF01596">
    <property type="entry name" value="Methyltransf_3"/>
    <property type="match status" value="1"/>
</dbReference>
<accession>A0AAV9PM89</accession>
<evidence type="ECO:0000256" key="1">
    <source>
        <dbReference type="ARBA" id="ARBA00022603"/>
    </source>
</evidence>
<dbReference type="Gene3D" id="3.40.50.150">
    <property type="entry name" value="Vaccinia Virus protein VP39"/>
    <property type="match status" value="1"/>
</dbReference>
<dbReference type="AlphaFoldDB" id="A0AAV9PM89"/>
<dbReference type="InterPro" id="IPR050362">
    <property type="entry name" value="Cation-dep_OMT"/>
</dbReference>
<gene>
    <name evidence="5" type="ORF">LTR77_000243</name>
</gene>
<dbReference type="InterPro" id="IPR029063">
    <property type="entry name" value="SAM-dependent_MTases_sf"/>
</dbReference>
<dbReference type="EMBL" id="JAVRRT010000001">
    <property type="protein sequence ID" value="KAK5175106.1"/>
    <property type="molecule type" value="Genomic_DNA"/>
</dbReference>
<evidence type="ECO:0000313" key="5">
    <source>
        <dbReference type="EMBL" id="KAK5175106.1"/>
    </source>
</evidence>
<reference evidence="5 6" key="1">
    <citation type="submission" date="2023-08" db="EMBL/GenBank/DDBJ databases">
        <title>Black Yeasts Isolated from many extreme environments.</title>
        <authorList>
            <person name="Coleine C."/>
            <person name="Stajich J.E."/>
            <person name="Selbmann L."/>
        </authorList>
    </citation>
    <scope>NUCLEOTIDE SEQUENCE [LARGE SCALE GENOMIC DNA]</scope>
    <source>
        <strain evidence="5 6">CCFEE 5935</strain>
    </source>
</reference>
<keyword evidence="6" id="KW-1185">Reference proteome</keyword>
<dbReference type="PROSITE" id="PS51682">
    <property type="entry name" value="SAM_OMT_I"/>
    <property type="match status" value="1"/>
</dbReference>
<protein>
    <recommendedName>
        <fullName evidence="7">O-methyltransferase</fullName>
    </recommendedName>
</protein>
<dbReference type="GO" id="GO:0008757">
    <property type="term" value="F:S-adenosylmethionine-dependent methyltransferase activity"/>
    <property type="evidence" value="ECO:0007669"/>
    <property type="project" value="TreeGrafter"/>
</dbReference>
<dbReference type="GO" id="GO:0032259">
    <property type="term" value="P:methylation"/>
    <property type="evidence" value="ECO:0007669"/>
    <property type="project" value="UniProtKB-KW"/>
</dbReference>
<dbReference type="GeneID" id="89921594"/>
<dbReference type="Proteomes" id="UP001337655">
    <property type="component" value="Unassembled WGS sequence"/>
</dbReference>